<evidence type="ECO:0000256" key="1">
    <source>
        <dbReference type="HAMAP-Rule" id="MF_00017"/>
    </source>
</evidence>
<dbReference type="InterPro" id="IPR015967">
    <property type="entry name" value="Rcmb_RecR_Znf"/>
</dbReference>
<dbReference type="GO" id="GO:0003677">
    <property type="term" value="F:DNA binding"/>
    <property type="evidence" value="ECO:0007669"/>
    <property type="project" value="UniProtKB-UniRule"/>
</dbReference>
<dbReference type="KEGG" id="pflu:BWO91_15080"/>
<evidence type="ECO:0000313" key="3">
    <source>
        <dbReference type="Proteomes" id="UP000266915"/>
    </source>
</evidence>
<dbReference type="PANTHER" id="PTHR30446">
    <property type="entry name" value="RECOMBINATION PROTEIN RECR"/>
    <property type="match status" value="1"/>
</dbReference>
<sequence length="199" mass="21814">MYEGIVQDLIDEFGRLPGIGPKSAQRIAFHILQTESFDVSKLAELLTVVREKVKFCEICGNISEQNLCSVCRDPRRNPALICVVEEPKDVVAIERTREFRGFYHVLGGAISPIDGVGPDDLNIRRLMQRLADGTVTEVIIATDPNLEGEATATYLSRLLLPMGIRITRLASGLPVGGDLEYADEVTLGRAFEGRTVVSG</sequence>
<comment type="function">
    <text evidence="1">May play a role in DNA repair. It seems to be involved in an RecBC-independent recombinational process of DNA repair. It may act with RecF and RecO.</text>
</comment>
<dbReference type="Proteomes" id="UP000266915">
    <property type="component" value="Unassembled WGS sequence"/>
</dbReference>
<dbReference type="STRING" id="150123.BWO91_15080"/>
<name>A0A1S7BBN2_9MICO</name>
<dbReference type="NCBIfam" id="TIGR00615">
    <property type="entry name" value="recR"/>
    <property type="match status" value="1"/>
</dbReference>
<dbReference type="Gene3D" id="3.40.1360.10">
    <property type="match status" value="1"/>
</dbReference>
<dbReference type="SUPFAM" id="SSF111304">
    <property type="entry name" value="Recombination protein RecR"/>
    <property type="match status" value="1"/>
</dbReference>
<dbReference type="GO" id="GO:0006310">
    <property type="term" value="P:DNA recombination"/>
    <property type="evidence" value="ECO:0007669"/>
    <property type="project" value="UniProtKB-UniRule"/>
</dbReference>
<evidence type="ECO:0000313" key="2">
    <source>
        <dbReference type="EMBL" id="ROR82679.1"/>
    </source>
</evidence>
<keyword evidence="1" id="KW-0479">Metal-binding</keyword>
<dbReference type="EMBL" id="RKHL01000001">
    <property type="protein sequence ID" value="ROR82679.1"/>
    <property type="molecule type" value="Genomic_DNA"/>
</dbReference>
<keyword evidence="1" id="KW-0863">Zinc-finger</keyword>
<dbReference type="Pfam" id="PF02132">
    <property type="entry name" value="RecR_ZnF"/>
    <property type="match status" value="1"/>
</dbReference>
<dbReference type="GO" id="GO:0008270">
    <property type="term" value="F:zinc ion binding"/>
    <property type="evidence" value="ECO:0007669"/>
    <property type="project" value="UniProtKB-KW"/>
</dbReference>
<keyword evidence="1" id="KW-0233">DNA recombination</keyword>
<dbReference type="Gene3D" id="1.10.8.420">
    <property type="entry name" value="RecR Domain 1"/>
    <property type="match status" value="1"/>
</dbReference>
<organism evidence="2 3">
    <name type="scientific">Plantibacter flavus</name>
    <dbReference type="NCBI Taxonomy" id="150123"/>
    <lineage>
        <taxon>Bacteria</taxon>
        <taxon>Bacillati</taxon>
        <taxon>Actinomycetota</taxon>
        <taxon>Actinomycetes</taxon>
        <taxon>Micrococcales</taxon>
        <taxon>Microbacteriaceae</taxon>
        <taxon>Plantibacter</taxon>
    </lineage>
</organism>
<dbReference type="GO" id="GO:0006281">
    <property type="term" value="P:DNA repair"/>
    <property type="evidence" value="ECO:0007669"/>
    <property type="project" value="UniProtKB-UniRule"/>
</dbReference>
<comment type="caution">
    <text evidence="2">The sequence shown here is derived from an EMBL/GenBank/DDBJ whole genome shotgun (WGS) entry which is preliminary data.</text>
</comment>
<dbReference type="InterPro" id="IPR000093">
    <property type="entry name" value="DNA_Rcmb_RecR"/>
</dbReference>
<dbReference type="InterPro" id="IPR034137">
    <property type="entry name" value="TOPRIM_RecR"/>
</dbReference>
<dbReference type="Gene3D" id="3.30.60.80">
    <property type="match status" value="1"/>
</dbReference>
<keyword evidence="1" id="KW-0234">DNA repair</keyword>
<accession>A0A1S7BBN2</accession>
<keyword evidence="1" id="KW-0862">Zinc</keyword>
<dbReference type="Pfam" id="PF13662">
    <property type="entry name" value="Toprim_4"/>
    <property type="match status" value="1"/>
</dbReference>
<dbReference type="Gene3D" id="6.10.250.240">
    <property type="match status" value="1"/>
</dbReference>
<dbReference type="Pfam" id="PF21175">
    <property type="entry name" value="RecR_C"/>
    <property type="match status" value="1"/>
</dbReference>
<dbReference type="AlphaFoldDB" id="A0A1S7BBN2"/>
<dbReference type="Pfam" id="PF21176">
    <property type="entry name" value="RecR_HhH"/>
    <property type="match status" value="1"/>
</dbReference>
<dbReference type="HAMAP" id="MF_00017">
    <property type="entry name" value="RecR"/>
    <property type="match status" value="1"/>
</dbReference>
<dbReference type="OrthoDB" id="9802672at2"/>
<reference evidence="2 3" key="1">
    <citation type="submission" date="2018-11" db="EMBL/GenBank/DDBJ databases">
        <title>Sequencing the genomes of 1000 actinobacteria strains.</title>
        <authorList>
            <person name="Klenk H.-P."/>
        </authorList>
    </citation>
    <scope>NUCLEOTIDE SEQUENCE [LARGE SCALE GENOMIC DNA]</scope>
    <source>
        <strain evidence="2 3">DSM 14012</strain>
    </source>
</reference>
<dbReference type="InterPro" id="IPR023627">
    <property type="entry name" value="Rcmb_RecR"/>
</dbReference>
<dbReference type="PANTHER" id="PTHR30446:SF0">
    <property type="entry name" value="RECOMBINATION PROTEIN RECR"/>
    <property type="match status" value="1"/>
</dbReference>
<dbReference type="PROSITE" id="PS50880">
    <property type="entry name" value="TOPRIM"/>
    <property type="match status" value="1"/>
</dbReference>
<dbReference type="RefSeq" id="WP_056014479.1">
    <property type="nucleotide sequence ID" value="NZ_CP019402.1"/>
</dbReference>
<gene>
    <name evidence="1" type="primary">recR</name>
    <name evidence="2" type="ORF">EDD42_2773</name>
</gene>
<keyword evidence="1" id="KW-0227">DNA damage</keyword>
<keyword evidence="3" id="KW-1185">Reference proteome</keyword>
<dbReference type="CDD" id="cd01025">
    <property type="entry name" value="TOPRIM_recR"/>
    <property type="match status" value="1"/>
</dbReference>
<comment type="similarity">
    <text evidence="1">Belongs to the RecR family.</text>
</comment>
<feature type="zinc finger region" description="C4-type" evidence="1">
    <location>
        <begin position="56"/>
        <end position="71"/>
    </location>
</feature>
<dbReference type="PROSITE" id="PS01300">
    <property type="entry name" value="RECR"/>
    <property type="match status" value="1"/>
</dbReference>
<proteinExistence type="inferred from homology"/>
<dbReference type="SMART" id="SM00493">
    <property type="entry name" value="TOPRIM"/>
    <property type="match status" value="1"/>
</dbReference>
<protein>
    <recommendedName>
        <fullName evidence="1">Recombination protein RecR</fullName>
    </recommendedName>
</protein>
<dbReference type="InterPro" id="IPR006171">
    <property type="entry name" value="TOPRIM_dom"/>
</dbReference>